<evidence type="ECO:0000313" key="15">
    <source>
        <dbReference type="EMBL" id="KXS12659.1"/>
    </source>
</evidence>
<dbReference type="CDD" id="cd02336">
    <property type="entry name" value="ZZ_RSC8"/>
    <property type="match status" value="1"/>
</dbReference>
<feature type="domain" description="SANT" evidence="14">
    <location>
        <begin position="321"/>
        <end position="372"/>
    </location>
</feature>
<evidence type="ECO:0000256" key="4">
    <source>
        <dbReference type="ARBA" id="ARBA00023015"/>
    </source>
</evidence>
<dbReference type="FunFam" id="1.10.10.10:FF:000020">
    <property type="entry name" value="SWI/SNF complex subunit SMARCC2 isoform c"/>
    <property type="match status" value="1"/>
</dbReference>
<evidence type="ECO:0000313" key="16">
    <source>
        <dbReference type="Proteomes" id="UP000070544"/>
    </source>
</evidence>
<dbReference type="InterPro" id="IPR001005">
    <property type="entry name" value="SANT/Myb"/>
</dbReference>
<dbReference type="GO" id="GO:0045893">
    <property type="term" value="P:positive regulation of DNA-templated transcription"/>
    <property type="evidence" value="ECO:0007669"/>
    <property type="project" value="TreeGrafter"/>
</dbReference>
<feature type="region of interest" description="Disordered" evidence="10">
    <location>
        <begin position="31"/>
        <end position="71"/>
    </location>
</feature>
<feature type="region of interest" description="Disordered" evidence="10">
    <location>
        <begin position="1"/>
        <end position="20"/>
    </location>
</feature>
<dbReference type="FunFam" id="1.10.10.60:FF:000014">
    <property type="entry name" value="SWI/SNF complex subunit SMARCC2 isoform C"/>
    <property type="match status" value="1"/>
</dbReference>
<keyword evidence="5" id="KW-0238">DNA-binding</keyword>
<evidence type="ECO:0000256" key="6">
    <source>
        <dbReference type="ARBA" id="ARBA00023163"/>
    </source>
</evidence>
<dbReference type="PROSITE" id="PS50934">
    <property type="entry name" value="SWIRM"/>
    <property type="match status" value="1"/>
</dbReference>
<feature type="domain" description="SWIRM" evidence="13">
    <location>
        <begin position="83"/>
        <end position="180"/>
    </location>
</feature>
<evidence type="ECO:0000256" key="7">
    <source>
        <dbReference type="ARBA" id="ARBA00023242"/>
    </source>
</evidence>
<dbReference type="InterPro" id="IPR017884">
    <property type="entry name" value="SANT_dom"/>
</dbReference>
<keyword evidence="2 8" id="KW-0863">Zinc-finger</keyword>
<keyword evidence="3" id="KW-0862">Zinc</keyword>
<dbReference type="PROSITE" id="PS50090">
    <property type="entry name" value="MYB_LIKE"/>
    <property type="match status" value="1"/>
</dbReference>
<feature type="region of interest" description="Disordered" evidence="10">
    <location>
        <begin position="428"/>
        <end position="462"/>
    </location>
</feature>
<keyword evidence="16" id="KW-1185">Reference proteome</keyword>
<feature type="domain" description="Myb-like" evidence="11">
    <location>
        <begin position="325"/>
        <end position="368"/>
    </location>
</feature>
<dbReference type="InterPro" id="IPR009057">
    <property type="entry name" value="Homeodomain-like_sf"/>
</dbReference>
<dbReference type="GO" id="GO:0003677">
    <property type="term" value="F:DNA binding"/>
    <property type="evidence" value="ECO:0007669"/>
    <property type="project" value="UniProtKB-KW"/>
</dbReference>
<dbReference type="Gene3D" id="1.10.10.60">
    <property type="entry name" value="Homeodomain-like"/>
    <property type="match status" value="1"/>
</dbReference>
<dbReference type="Pfam" id="PF00569">
    <property type="entry name" value="ZZ"/>
    <property type="match status" value="1"/>
</dbReference>
<gene>
    <name evidence="15" type="ORF">M427DRAFT_125637</name>
</gene>
<dbReference type="Gene3D" id="1.10.10.10">
    <property type="entry name" value="Winged helix-like DNA-binding domain superfamily/Winged helix DNA-binding domain"/>
    <property type="match status" value="1"/>
</dbReference>
<keyword evidence="6" id="KW-0804">Transcription</keyword>
<dbReference type="OrthoDB" id="118550at2759"/>
<reference evidence="15 16" key="1">
    <citation type="journal article" date="2015" name="Genome Biol. Evol.">
        <title>Phylogenomic analyses indicate that early fungi evolved digesting cell walls of algal ancestors of land plants.</title>
        <authorList>
            <person name="Chang Y."/>
            <person name="Wang S."/>
            <person name="Sekimoto S."/>
            <person name="Aerts A.L."/>
            <person name="Choi C."/>
            <person name="Clum A."/>
            <person name="LaButti K.M."/>
            <person name="Lindquist E.A."/>
            <person name="Yee Ngan C."/>
            <person name="Ohm R.A."/>
            <person name="Salamov A.A."/>
            <person name="Grigoriev I.V."/>
            <person name="Spatafora J.W."/>
            <person name="Berbee M.L."/>
        </authorList>
    </citation>
    <scope>NUCLEOTIDE SEQUENCE [LARGE SCALE GENOMIC DNA]</scope>
    <source>
        <strain evidence="15 16">JEL478</strain>
    </source>
</reference>
<dbReference type="PROSITE" id="PS51293">
    <property type="entry name" value="SANT"/>
    <property type="match status" value="1"/>
</dbReference>
<dbReference type="PANTHER" id="PTHR12802:SF41">
    <property type="entry name" value="BRAHMA ASSOCIATED PROTEIN 155 KDA"/>
    <property type="match status" value="1"/>
</dbReference>
<dbReference type="AlphaFoldDB" id="A0A139A7J9"/>
<dbReference type="InterPro" id="IPR041984">
    <property type="entry name" value="Rsc8/Ssr1/Ssr2_ZZ"/>
</dbReference>
<evidence type="ECO:0000256" key="8">
    <source>
        <dbReference type="PROSITE-ProRule" id="PRU00228"/>
    </source>
</evidence>
<sequence length="579" mass="63387">MEHAISDERGMDGAEQFEVASESTGAKLHIHLKRSQVDATTSQVTSTKKARTDGGGAGDDSSSRQLVDPEALKRQLVPQTAEIIIPSYAAWFNMDKINEVEKRALPEFFNSRNRSKTPTIYLDYRNFMINTYRLNPSEYLTVTACRRNLAGDVCAIIRVHAFLEQWGLINYQADPESRPSAYGPAFTGHFRVTAETPRGLQPVLPAMALAAKNMPSVPGQSTIAPSASGLSSSILAPTLASRRDVLVSDSISDQKEENLDSALPKRPKVSCSTCAVDCSSQRYHCMKQANMDLCTSCFYEGRFPSSLFSGDFIRIEDSSSSTVENWTDQEELLLLEGLEMYEDNWDAVAEHVGTRTREECVLKFVNLPIEDPFVEEKQGGLGPLQYAQMPFSAGDNPVLSLVAYLASSVEPKVAAAAAKAAVAALPNGSEAPLRNGTPDRENGTEATDAMDTSEDNTGKPSSLNVAAATALGSAAAKAKVLADNEERETQKLLNELLEVQLKKMQIKIAQVSELERLLEQERKELERQKQQLFLDRLQLRKQMLEGSTEVVVAPLRAIPSQSVTQKPAALRDNASLVIV</sequence>
<dbReference type="CDD" id="cd00167">
    <property type="entry name" value="SANT"/>
    <property type="match status" value="1"/>
</dbReference>
<dbReference type="InterPro" id="IPR007526">
    <property type="entry name" value="SWIRM"/>
</dbReference>
<dbReference type="Pfam" id="PF16495">
    <property type="entry name" value="SWIRM-assoc_1"/>
    <property type="match status" value="1"/>
</dbReference>
<evidence type="ECO:0000259" key="14">
    <source>
        <dbReference type="PROSITE" id="PS51293"/>
    </source>
</evidence>
<keyword evidence="4" id="KW-0805">Transcription regulation</keyword>
<dbReference type="SMART" id="SM00717">
    <property type="entry name" value="SANT"/>
    <property type="match status" value="1"/>
</dbReference>
<dbReference type="GO" id="GO:0008270">
    <property type="term" value="F:zinc ion binding"/>
    <property type="evidence" value="ECO:0007669"/>
    <property type="project" value="UniProtKB-KW"/>
</dbReference>
<dbReference type="GO" id="GO:0016514">
    <property type="term" value="C:SWI/SNF complex"/>
    <property type="evidence" value="ECO:0007669"/>
    <property type="project" value="TreeGrafter"/>
</dbReference>
<evidence type="ECO:0000256" key="9">
    <source>
        <dbReference type="SAM" id="Coils"/>
    </source>
</evidence>
<feature type="coiled-coil region" evidence="9">
    <location>
        <begin position="475"/>
        <end position="542"/>
    </location>
</feature>
<evidence type="ECO:0000256" key="1">
    <source>
        <dbReference type="ARBA" id="ARBA00022723"/>
    </source>
</evidence>
<dbReference type="OMA" id="QQFNEME"/>
<feature type="domain" description="ZZ-type" evidence="12">
    <location>
        <begin position="266"/>
        <end position="320"/>
    </location>
</feature>
<dbReference type="SMART" id="SM00291">
    <property type="entry name" value="ZnF_ZZ"/>
    <property type="match status" value="1"/>
</dbReference>
<dbReference type="Proteomes" id="UP000070544">
    <property type="component" value="Unassembled WGS sequence"/>
</dbReference>
<proteinExistence type="predicted"/>
<accession>A0A139A7J9</accession>
<evidence type="ECO:0000259" key="12">
    <source>
        <dbReference type="PROSITE" id="PS50135"/>
    </source>
</evidence>
<dbReference type="InterPro" id="IPR036388">
    <property type="entry name" value="WH-like_DNA-bd_sf"/>
</dbReference>
<evidence type="ECO:0000259" key="11">
    <source>
        <dbReference type="PROSITE" id="PS50090"/>
    </source>
</evidence>
<dbReference type="InterPro" id="IPR000433">
    <property type="entry name" value="Znf_ZZ"/>
</dbReference>
<keyword evidence="7" id="KW-0539">Nucleus</keyword>
<dbReference type="STRING" id="1344416.A0A139A7J9"/>
<feature type="compositionally biased region" description="Polar residues" evidence="10">
    <location>
        <begin position="37"/>
        <end position="47"/>
    </location>
</feature>
<dbReference type="InterPro" id="IPR032451">
    <property type="entry name" value="SMARCC_C"/>
</dbReference>
<dbReference type="SUPFAM" id="SSF57850">
    <property type="entry name" value="RING/U-box"/>
    <property type="match status" value="1"/>
</dbReference>
<evidence type="ECO:0000256" key="2">
    <source>
        <dbReference type="ARBA" id="ARBA00022771"/>
    </source>
</evidence>
<evidence type="ECO:0000256" key="5">
    <source>
        <dbReference type="ARBA" id="ARBA00023125"/>
    </source>
</evidence>
<keyword evidence="1" id="KW-0479">Metal-binding</keyword>
<dbReference type="EMBL" id="KQ965786">
    <property type="protein sequence ID" value="KXS12659.1"/>
    <property type="molecule type" value="Genomic_DNA"/>
</dbReference>
<evidence type="ECO:0000259" key="13">
    <source>
        <dbReference type="PROSITE" id="PS50934"/>
    </source>
</evidence>
<keyword evidence="9" id="KW-0175">Coiled coil</keyword>
<feature type="compositionally biased region" description="Basic and acidic residues" evidence="10">
    <location>
        <begin position="1"/>
        <end position="12"/>
    </location>
</feature>
<name>A0A139A7J9_GONPJ</name>
<dbReference type="GO" id="GO:0042393">
    <property type="term" value="F:histone binding"/>
    <property type="evidence" value="ECO:0007669"/>
    <property type="project" value="TreeGrafter"/>
</dbReference>
<dbReference type="InterPro" id="IPR043145">
    <property type="entry name" value="Znf_ZZ_sf"/>
</dbReference>
<dbReference type="SUPFAM" id="SSF46689">
    <property type="entry name" value="Homeodomain-like"/>
    <property type="match status" value="2"/>
</dbReference>
<dbReference type="Pfam" id="PF04433">
    <property type="entry name" value="SWIRM"/>
    <property type="match status" value="1"/>
</dbReference>
<dbReference type="PANTHER" id="PTHR12802">
    <property type="entry name" value="SWI/SNF COMPLEX-RELATED"/>
    <property type="match status" value="1"/>
</dbReference>
<evidence type="ECO:0000256" key="10">
    <source>
        <dbReference type="SAM" id="MobiDB-lite"/>
    </source>
</evidence>
<organism evidence="15 16">
    <name type="scientific">Gonapodya prolifera (strain JEL478)</name>
    <name type="common">Monoblepharis prolifera</name>
    <dbReference type="NCBI Taxonomy" id="1344416"/>
    <lineage>
        <taxon>Eukaryota</taxon>
        <taxon>Fungi</taxon>
        <taxon>Fungi incertae sedis</taxon>
        <taxon>Chytridiomycota</taxon>
        <taxon>Chytridiomycota incertae sedis</taxon>
        <taxon>Monoblepharidomycetes</taxon>
        <taxon>Monoblepharidales</taxon>
        <taxon>Gonapodyaceae</taxon>
        <taxon>Gonapodya</taxon>
    </lineage>
</organism>
<protein>
    <submittedName>
        <fullName evidence="15">SWIRM-domain-containing protein</fullName>
    </submittedName>
</protein>
<dbReference type="Pfam" id="PF00249">
    <property type="entry name" value="Myb_DNA-binding"/>
    <property type="match status" value="1"/>
</dbReference>
<dbReference type="Gene3D" id="3.30.60.90">
    <property type="match status" value="1"/>
</dbReference>
<dbReference type="PROSITE" id="PS50135">
    <property type="entry name" value="ZF_ZZ_2"/>
    <property type="match status" value="1"/>
</dbReference>
<evidence type="ECO:0000256" key="3">
    <source>
        <dbReference type="ARBA" id="ARBA00022833"/>
    </source>
</evidence>